<keyword evidence="9" id="KW-0007">Acetylation</keyword>
<evidence type="ECO:0000256" key="9">
    <source>
        <dbReference type="ARBA" id="ARBA00022990"/>
    </source>
</evidence>
<feature type="region of interest" description="Disordered" evidence="14">
    <location>
        <begin position="224"/>
        <end position="320"/>
    </location>
</feature>
<keyword evidence="17" id="KW-1185">Reference proteome</keyword>
<feature type="active site" description="Proton donor/acceptor" evidence="11">
    <location>
        <position position="539"/>
    </location>
</feature>
<dbReference type="Gene3D" id="3.30.60.60">
    <property type="entry name" value="N-acetyl transferase-like"/>
    <property type="match status" value="1"/>
</dbReference>
<accession>A0A1D2VB70</accession>
<evidence type="ECO:0000256" key="3">
    <source>
        <dbReference type="ARBA" id="ARBA00013184"/>
    </source>
</evidence>
<dbReference type="InterPro" id="IPR040706">
    <property type="entry name" value="Zf-MYST"/>
</dbReference>
<feature type="domain" description="MYST-type HAT" evidence="15">
    <location>
        <begin position="360"/>
        <end position="772"/>
    </location>
</feature>
<feature type="region of interest" description="Disordered" evidence="14">
    <location>
        <begin position="940"/>
        <end position="971"/>
    </location>
</feature>
<feature type="compositionally biased region" description="Polar residues" evidence="14">
    <location>
        <begin position="241"/>
        <end position="260"/>
    </location>
</feature>
<proteinExistence type="inferred from homology"/>
<feature type="coiled-coil region" evidence="13">
    <location>
        <begin position="1079"/>
        <end position="1106"/>
    </location>
</feature>
<dbReference type="InterPro" id="IPR002717">
    <property type="entry name" value="HAT_MYST-type"/>
</dbReference>
<dbReference type="SUPFAM" id="SSF55729">
    <property type="entry name" value="Acyl-CoA N-acyltransferases (Nat)"/>
    <property type="match status" value="1"/>
</dbReference>
<keyword evidence="16" id="KW-0012">Acyltransferase</keyword>
<feature type="compositionally biased region" description="Polar residues" evidence="14">
    <location>
        <begin position="1112"/>
        <end position="1123"/>
    </location>
</feature>
<evidence type="ECO:0000256" key="14">
    <source>
        <dbReference type="SAM" id="MobiDB-lite"/>
    </source>
</evidence>
<dbReference type="EC" id="2.3.1.48" evidence="3 12"/>
<evidence type="ECO:0000256" key="1">
    <source>
        <dbReference type="ARBA" id="ARBA00004123"/>
    </source>
</evidence>
<feature type="region of interest" description="Disordered" evidence="14">
    <location>
        <begin position="128"/>
        <end position="205"/>
    </location>
</feature>
<organism evidence="16 17">
    <name type="scientific">Ascoidea rubescens DSM 1968</name>
    <dbReference type="NCBI Taxonomy" id="1344418"/>
    <lineage>
        <taxon>Eukaryota</taxon>
        <taxon>Fungi</taxon>
        <taxon>Dikarya</taxon>
        <taxon>Ascomycota</taxon>
        <taxon>Saccharomycotina</taxon>
        <taxon>Saccharomycetes</taxon>
        <taxon>Ascoideaceae</taxon>
        <taxon>Ascoidea</taxon>
    </lineage>
</organism>
<dbReference type="Pfam" id="PF17772">
    <property type="entry name" value="zf-MYST"/>
    <property type="match status" value="1"/>
</dbReference>
<feature type="region of interest" description="Disordered" evidence="14">
    <location>
        <begin position="1112"/>
        <end position="1131"/>
    </location>
</feature>
<dbReference type="AlphaFoldDB" id="A0A1D2VB70"/>
<evidence type="ECO:0000256" key="5">
    <source>
        <dbReference type="ARBA" id="ARBA00022723"/>
    </source>
</evidence>
<sequence length="1214" mass="138924">MPTSSAKDYNDKELKRKKKLRNLINNLTIPDNKEYETITKQFVINTTSKDHELPNNSSINNAANSGANSNTRNDVLNIRNKDFAFNDSRNLRKREMITILENTADSFIVKIKLNKAKYLQFVKLKPRKQAKLRKDKDENLATPINSSSITNPNANEKIDNSYNRTDNQNIFNNNKRPNENTFTSSSNNENNGKGNNNDDANYDSDSEYDFDIYEIPYRGALDLDDASTSKTAPNKSDRITFTKSYQKSEASRLSNTNGSQIRKRSQVLVSNSINSSSNNNDNAVNNPSSSNFNNNNNNINDNNDNTNSTSQLSSLSPTLKSNVKINTKTKSKVKTKSAVKSKSKNINRNAVSEYKINLKKDIPKIESIHINNYEIDTWYSSPYPEEYNKFKVLHICEYCLKYTNSSYSMSRHKLKCTLNHPPGDEIYRDFENKISIFEVDGRKHMNYCQNLCLLAKFFLNSKTLYFDVQPFMFYVLTEIDLKTNSFKFIGYFSKEKMVSDYNVSCILTLPIYQRKGYGNFLIDFSYLLTRREFKYGTPEKPLSDLGLLSYRNYWKVKLSFIIRDILRQLYLSNPKNDSKNNKTNNNNNNNHNNNNNNKRKKNNNSDDNNNTKNTSIENSSTNSPSIRKKSPLKLLSTPSPLKVSPLRKNGSPNLRLSPRKRKNSLKSPLRVLLTSEKTPQKRQISTDEYENNNDELYENEYIRISIIDLCNLSGMIPSDVVVGLEELNGLIRDPVTGKYAIYIDVETIEQNIEKWEKKNYLKLNPDLLLWKPILYGSTGGIPSKVPINIHNINLSNLNSGSNNNSVGAVNNISFLINFLKDDIEDSRTFEKQSIDELNSRISTIEKLIKIKNERIIDEDDEAFLTNISTISNSINIDSNSNVNSTTNSNGFSNAETIENLNLSQIESEKDEEKINQLIKHYEIDQDRIAYSRFVRCYPGMDNDINSNINSEKNNSSLRKKGNNQSKDKTVKKKKIIILDEEEDYEDIANNENNGSGKRSQNNIHNNDENNESNENNDNEYNEINEINDKSNKRPNLSEDIEMETIEKSNESLCGVEKCPKTSNTSVLTNDLQLLTIEMNEKKIHNRDQKKKRKEKAKENLIVDEQEEIQETKSANNQVINTNERVSENNKIEKNKEISQHNSSNIQNTDASNDSLLKASMTGVNDSGMSKPVKKKGRGPGPGRGHKGIRKNQAIIVDINALNKISKNRRKIKKQ</sequence>
<dbReference type="PANTHER" id="PTHR10615:SF161">
    <property type="entry name" value="HISTONE ACETYLTRANSFERASE KAT7"/>
    <property type="match status" value="1"/>
</dbReference>
<comment type="similarity">
    <text evidence="2 12">Belongs to the MYST (SAS/MOZ) family.</text>
</comment>
<evidence type="ECO:0000256" key="10">
    <source>
        <dbReference type="ARBA" id="ARBA00023242"/>
    </source>
</evidence>
<comment type="subcellular location">
    <subcellularLocation>
        <location evidence="1 12">Nucleus</location>
    </subcellularLocation>
</comment>
<evidence type="ECO:0000259" key="15">
    <source>
        <dbReference type="PROSITE" id="PS51726"/>
    </source>
</evidence>
<evidence type="ECO:0000256" key="2">
    <source>
        <dbReference type="ARBA" id="ARBA00010107"/>
    </source>
</evidence>
<feature type="compositionally biased region" description="Low complexity" evidence="14">
    <location>
        <begin position="179"/>
        <end position="199"/>
    </location>
</feature>
<gene>
    <name evidence="16" type="ORF">ASCRUDRAFT_77590</name>
</gene>
<protein>
    <recommendedName>
        <fullName evidence="3 12">Histone acetyltransferase</fullName>
        <ecNumber evidence="3 12">2.3.1.48</ecNumber>
    </recommendedName>
</protein>
<feature type="compositionally biased region" description="Low complexity" evidence="14">
    <location>
        <begin position="266"/>
        <end position="320"/>
    </location>
</feature>
<reference evidence="17" key="1">
    <citation type="submission" date="2016-05" db="EMBL/GenBank/DDBJ databases">
        <title>Comparative genomics of biotechnologically important yeasts.</title>
        <authorList>
            <consortium name="DOE Joint Genome Institute"/>
            <person name="Riley R."/>
            <person name="Haridas S."/>
            <person name="Wolfe K.H."/>
            <person name="Lopes M.R."/>
            <person name="Hittinger C.T."/>
            <person name="Goker M."/>
            <person name="Salamov A."/>
            <person name="Wisecaver J."/>
            <person name="Long T.M."/>
            <person name="Aerts A.L."/>
            <person name="Barry K."/>
            <person name="Choi C."/>
            <person name="Clum A."/>
            <person name="Coughlan A.Y."/>
            <person name="Deshpande S."/>
            <person name="Douglass A.P."/>
            <person name="Hanson S.J."/>
            <person name="Klenk H.-P."/>
            <person name="Labutti K."/>
            <person name="Lapidus A."/>
            <person name="Lindquist E."/>
            <person name="Lipzen A."/>
            <person name="Meier-Kolthoff J.P."/>
            <person name="Ohm R.A."/>
            <person name="Otillar R.P."/>
            <person name="Pangilinan J."/>
            <person name="Peng Y."/>
            <person name="Rokas A."/>
            <person name="Rosa C.A."/>
            <person name="Scheuner C."/>
            <person name="Sibirny A.A."/>
            <person name="Slot J.C."/>
            <person name="Stielow J.B."/>
            <person name="Sun H."/>
            <person name="Kurtzman C.P."/>
            <person name="Blackwell M."/>
            <person name="Grigoriev I.V."/>
            <person name="Jeffries T.W."/>
        </authorList>
    </citation>
    <scope>NUCLEOTIDE SEQUENCE [LARGE SCALE GENOMIC DNA]</scope>
    <source>
        <strain evidence="17">DSM 1968</strain>
    </source>
</reference>
<feature type="region of interest" description="Disordered" evidence="14">
    <location>
        <begin position="575"/>
        <end position="668"/>
    </location>
</feature>
<dbReference type="EMBL" id="KV454489">
    <property type="protein sequence ID" value="ODV58866.1"/>
    <property type="molecule type" value="Genomic_DNA"/>
</dbReference>
<name>A0A1D2VB70_9ASCO</name>
<evidence type="ECO:0000313" key="17">
    <source>
        <dbReference type="Proteomes" id="UP000095038"/>
    </source>
</evidence>
<dbReference type="InParanoid" id="A0A1D2VB70"/>
<evidence type="ECO:0000313" key="16">
    <source>
        <dbReference type="EMBL" id="ODV58866.1"/>
    </source>
</evidence>
<dbReference type="GO" id="GO:0003682">
    <property type="term" value="F:chromatin binding"/>
    <property type="evidence" value="ECO:0007669"/>
    <property type="project" value="TreeGrafter"/>
</dbReference>
<evidence type="ECO:0000256" key="7">
    <source>
        <dbReference type="ARBA" id="ARBA00022833"/>
    </source>
</evidence>
<keyword evidence="8" id="KW-0156">Chromatin regulator</keyword>
<evidence type="ECO:0000256" key="8">
    <source>
        <dbReference type="ARBA" id="ARBA00022853"/>
    </source>
</evidence>
<dbReference type="GO" id="GO:0008270">
    <property type="term" value="F:zinc ion binding"/>
    <property type="evidence" value="ECO:0007669"/>
    <property type="project" value="UniProtKB-KW"/>
</dbReference>
<dbReference type="RefSeq" id="XP_020045173.1">
    <property type="nucleotide sequence ID" value="XM_020193928.1"/>
</dbReference>
<dbReference type="STRING" id="1344418.A0A1D2VB70"/>
<dbReference type="FunFam" id="3.40.630.30:FF:000001">
    <property type="entry name" value="Histone acetyltransferase"/>
    <property type="match status" value="1"/>
</dbReference>
<dbReference type="GeneID" id="30967564"/>
<dbReference type="GO" id="GO:1990467">
    <property type="term" value="C:NuA3a histone acetyltransferase complex"/>
    <property type="evidence" value="ECO:0007669"/>
    <property type="project" value="TreeGrafter"/>
</dbReference>
<feature type="compositionally biased region" description="Polar residues" evidence="14">
    <location>
        <begin position="142"/>
        <end position="175"/>
    </location>
</feature>
<dbReference type="GO" id="GO:0003712">
    <property type="term" value="F:transcription coregulator activity"/>
    <property type="evidence" value="ECO:0007669"/>
    <property type="project" value="TreeGrafter"/>
</dbReference>
<feature type="compositionally biased region" description="Low complexity" evidence="14">
    <location>
        <begin position="605"/>
        <end position="614"/>
    </location>
</feature>
<feature type="region of interest" description="Disordered" evidence="14">
    <location>
        <begin position="49"/>
        <end position="73"/>
    </location>
</feature>
<dbReference type="GO" id="GO:0005634">
    <property type="term" value="C:nucleus"/>
    <property type="evidence" value="ECO:0007669"/>
    <property type="project" value="UniProtKB-SubCell"/>
</dbReference>
<keyword evidence="13" id="KW-0175">Coiled coil</keyword>
<dbReference type="InterPro" id="IPR016181">
    <property type="entry name" value="Acyl_CoA_acyltransferase"/>
</dbReference>
<feature type="region of interest" description="Disordered" evidence="14">
    <location>
        <begin position="987"/>
        <end position="1019"/>
    </location>
</feature>
<evidence type="ECO:0000256" key="4">
    <source>
        <dbReference type="ARBA" id="ARBA00022679"/>
    </source>
</evidence>
<feature type="compositionally biased region" description="Low complexity" evidence="14">
    <location>
        <begin position="581"/>
        <end position="596"/>
    </location>
</feature>
<dbReference type="Gene3D" id="1.10.10.10">
    <property type="entry name" value="Winged helix-like DNA-binding domain superfamily/Winged helix DNA-binding domain"/>
    <property type="match status" value="1"/>
</dbReference>
<feature type="compositionally biased region" description="Polar residues" evidence="14">
    <location>
        <begin position="989"/>
        <end position="1000"/>
    </location>
</feature>
<evidence type="ECO:0000256" key="6">
    <source>
        <dbReference type="ARBA" id="ARBA00022771"/>
    </source>
</evidence>
<keyword evidence="5" id="KW-0479">Metal-binding</keyword>
<dbReference type="InterPro" id="IPR036388">
    <property type="entry name" value="WH-like_DNA-bd_sf"/>
</dbReference>
<feature type="compositionally biased region" description="Low complexity" evidence="14">
    <location>
        <begin position="55"/>
        <end position="70"/>
    </location>
</feature>
<dbReference type="InterPro" id="IPR050603">
    <property type="entry name" value="MYST_HAT"/>
</dbReference>
<dbReference type="GO" id="GO:0004402">
    <property type="term" value="F:histone acetyltransferase activity"/>
    <property type="evidence" value="ECO:0007669"/>
    <property type="project" value="InterPro"/>
</dbReference>
<feature type="compositionally biased region" description="Polar residues" evidence="14">
    <location>
        <begin position="615"/>
        <end position="625"/>
    </location>
</feature>
<evidence type="ECO:0000256" key="12">
    <source>
        <dbReference type="RuleBase" id="RU361211"/>
    </source>
</evidence>
<dbReference type="PANTHER" id="PTHR10615">
    <property type="entry name" value="HISTONE ACETYLTRANSFERASE"/>
    <property type="match status" value="1"/>
</dbReference>
<feature type="compositionally biased region" description="Acidic residues" evidence="14">
    <location>
        <begin position="1008"/>
        <end position="1019"/>
    </location>
</feature>
<dbReference type="GO" id="GO:0031507">
    <property type="term" value="P:heterochromatin formation"/>
    <property type="evidence" value="ECO:0007669"/>
    <property type="project" value="UniProtKB-ARBA"/>
</dbReference>
<dbReference type="PROSITE" id="PS51726">
    <property type="entry name" value="MYST_HAT"/>
    <property type="match status" value="1"/>
</dbReference>
<keyword evidence="6" id="KW-0863">Zinc-finger</keyword>
<feature type="region of interest" description="Disordered" evidence="14">
    <location>
        <begin position="1159"/>
        <end position="1192"/>
    </location>
</feature>
<dbReference type="FunFam" id="3.30.60.60:FF:000001">
    <property type="entry name" value="Histone acetyltransferase"/>
    <property type="match status" value="1"/>
</dbReference>
<dbReference type="Gene3D" id="3.40.630.30">
    <property type="match status" value="1"/>
</dbReference>
<evidence type="ECO:0000256" key="11">
    <source>
        <dbReference type="PIRSR" id="PIRSR602717-51"/>
    </source>
</evidence>
<evidence type="ECO:0000256" key="13">
    <source>
        <dbReference type="SAM" id="Coils"/>
    </source>
</evidence>
<comment type="catalytic activity">
    <reaction evidence="12">
        <text>L-lysyl-[protein] + acetyl-CoA = N(6)-acetyl-L-lysyl-[protein] + CoA + H(+)</text>
        <dbReference type="Rhea" id="RHEA:45948"/>
        <dbReference type="Rhea" id="RHEA-COMP:9752"/>
        <dbReference type="Rhea" id="RHEA-COMP:10731"/>
        <dbReference type="ChEBI" id="CHEBI:15378"/>
        <dbReference type="ChEBI" id="CHEBI:29969"/>
        <dbReference type="ChEBI" id="CHEBI:57287"/>
        <dbReference type="ChEBI" id="CHEBI:57288"/>
        <dbReference type="ChEBI" id="CHEBI:61930"/>
        <dbReference type="EC" id="2.3.1.48"/>
    </reaction>
</comment>
<feature type="compositionally biased region" description="Basic residues" evidence="14">
    <location>
        <begin position="1171"/>
        <end position="1189"/>
    </location>
</feature>
<feature type="compositionally biased region" description="Low complexity" evidence="14">
    <location>
        <begin position="941"/>
        <end position="956"/>
    </location>
</feature>
<keyword evidence="10 12" id="KW-0539">Nucleus</keyword>
<dbReference type="OrthoDB" id="787137at2759"/>
<keyword evidence="7" id="KW-0862">Zinc</keyword>
<dbReference type="GO" id="GO:0006357">
    <property type="term" value="P:regulation of transcription by RNA polymerase II"/>
    <property type="evidence" value="ECO:0007669"/>
    <property type="project" value="TreeGrafter"/>
</dbReference>
<dbReference type="Pfam" id="PF01853">
    <property type="entry name" value="MOZ_SAS"/>
    <property type="match status" value="1"/>
</dbReference>
<keyword evidence="4 16" id="KW-0808">Transferase</keyword>
<feature type="compositionally biased region" description="Low complexity" evidence="14">
    <location>
        <begin position="632"/>
        <end position="646"/>
    </location>
</feature>
<dbReference type="Proteomes" id="UP000095038">
    <property type="component" value="Unassembled WGS sequence"/>
</dbReference>